<gene>
    <name evidence="1" type="ORF">L6452_36855</name>
</gene>
<name>A0ACB8Y198_ARCLA</name>
<organism evidence="1 2">
    <name type="scientific">Arctium lappa</name>
    <name type="common">Greater burdock</name>
    <name type="synonym">Lappa major</name>
    <dbReference type="NCBI Taxonomy" id="4217"/>
    <lineage>
        <taxon>Eukaryota</taxon>
        <taxon>Viridiplantae</taxon>
        <taxon>Streptophyta</taxon>
        <taxon>Embryophyta</taxon>
        <taxon>Tracheophyta</taxon>
        <taxon>Spermatophyta</taxon>
        <taxon>Magnoliopsida</taxon>
        <taxon>eudicotyledons</taxon>
        <taxon>Gunneridae</taxon>
        <taxon>Pentapetalae</taxon>
        <taxon>asterids</taxon>
        <taxon>campanulids</taxon>
        <taxon>Asterales</taxon>
        <taxon>Asteraceae</taxon>
        <taxon>Carduoideae</taxon>
        <taxon>Cardueae</taxon>
        <taxon>Arctiinae</taxon>
        <taxon>Arctium</taxon>
    </lineage>
</organism>
<proteinExistence type="predicted"/>
<protein>
    <submittedName>
        <fullName evidence="1">Uncharacterized protein</fullName>
    </submittedName>
</protein>
<reference evidence="1 2" key="2">
    <citation type="journal article" date="2022" name="Mol. Ecol. Resour.">
        <title>The genomes of chicory, endive, great burdock and yacon provide insights into Asteraceae paleo-polyploidization history and plant inulin production.</title>
        <authorList>
            <person name="Fan W."/>
            <person name="Wang S."/>
            <person name="Wang H."/>
            <person name="Wang A."/>
            <person name="Jiang F."/>
            <person name="Liu H."/>
            <person name="Zhao H."/>
            <person name="Xu D."/>
            <person name="Zhang Y."/>
        </authorList>
    </citation>
    <scope>NUCLEOTIDE SEQUENCE [LARGE SCALE GENOMIC DNA]</scope>
    <source>
        <strain evidence="2">cv. Niubang</strain>
    </source>
</reference>
<dbReference type="EMBL" id="CM042060">
    <property type="protein sequence ID" value="KAI3677589.1"/>
    <property type="molecule type" value="Genomic_DNA"/>
</dbReference>
<evidence type="ECO:0000313" key="2">
    <source>
        <dbReference type="Proteomes" id="UP001055879"/>
    </source>
</evidence>
<dbReference type="Proteomes" id="UP001055879">
    <property type="component" value="Linkage Group LG14"/>
</dbReference>
<reference evidence="2" key="1">
    <citation type="journal article" date="2022" name="Mol. Ecol. Resour.">
        <title>The genomes of chicory, endive, great burdock and yacon provide insights into Asteraceae palaeo-polyploidization history and plant inulin production.</title>
        <authorList>
            <person name="Fan W."/>
            <person name="Wang S."/>
            <person name="Wang H."/>
            <person name="Wang A."/>
            <person name="Jiang F."/>
            <person name="Liu H."/>
            <person name="Zhao H."/>
            <person name="Xu D."/>
            <person name="Zhang Y."/>
        </authorList>
    </citation>
    <scope>NUCLEOTIDE SEQUENCE [LARGE SCALE GENOMIC DNA]</scope>
    <source>
        <strain evidence="2">cv. Niubang</strain>
    </source>
</reference>
<evidence type="ECO:0000313" key="1">
    <source>
        <dbReference type="EMBL" id="KAI3677589.1"/>
    </source>
</evidence>
<accession>A0ACB8Y198</accession>
<comment type="caution">
    <text evidence="1">The sequence shown here is derived from an EMBL/GenBank/DDBJ whole genome shotgun (WGS) entry which is preliminary data.</text>
</comment>
<sequence length="247" mass="28531">MIFCHFYHVMAYPKNKKMAQMMDLPFDLLHAILIILVMSSDGARDLARVSATCKTLMKVARQSDLLRVVNLKRLSLTYDYKMHHHRDDVLCLCAQAGNLVAETILGKALLTRDIWFWNMIYDNDQSPLIPFNGVLRHEKFVRSFIRYASSEDVAKMRVPLLYYGYTFAGEDRARSSGMICAINRMCSYEILRFRVLSNASYPAENARNNVTFRALKNLLAEMTPPPTLTHRDRVLRIFDRLFPSAPV</sequence>
<keyword evidence="2" id="KW-1185">Reference proteome</keyword>